<proteinExistence type="predicted"/>
<sequence length="245" mass="25767">MTLLLASFLAGALSVLAPCVVAFVPALLSRGTSLSRGTGERRPWVAVAALGVSVIVFSILLKSTTLLIDVPPRFWSVVSGVIVAVFGVVMIWPRLWDTVVFRLGLGSRAQERLARASDRGGIRGDILLGASMGPVFSACSPTYALIVAAILPAEPLRGLGYLLAYVAGLTLLLAAVMAGGRALLTRLRWAIDPEGLFHKALGIVLVLVGVAIATGLDKALLTILVEQGLFDWQIGLEDQLSSDAI</sequence>
<gene>
    <name evidence="2" type="ORF">BJ988_000776</name>
</gene>
<feature type="transmembrane region" description="Helical" evidence="1">
    <location>
        <begin position="196"/>
        <end position="216"/>
    </location>
</feature>
<reference evidence="2 3" key="1">
    <citation type="submission" date="2020-07" db="EMBL/GenBank/DDBJ databases">
        <title>Sequencing the genomes of 1000 actinobacteria strains.</title>
        <authorList>
            <person name="Klenk H.-P."/>
        </authorList>
    </citation>
    <scope>NUCLEOTIDE SEQUENCE [LARGE SCALE GENOMIC DNA]</scope>
    <source>
        <strain evidence="2 3">DSM 26487</strain>
    </source>
</reference>
<evidence type="ECO:0000313" key="3">
    <source>
        <dbReference type="Proteomes" id="UP000564496"/>
    </source>
</evidence>
<feature type="transmembrane region" description="Helical" evidence="1">
    <location>
        <begin position="73"/>
        <end position="92"/>
    </location>
</feature>
<name>A0A7Z0IQU0_9ACTN</name>
<protein>
    <submittedName>
        <fullName evidence="2">Cytochrome c biogenesis protein CcdA</fullName>
    </submittedName>
</protein>
<feature type="transmembrane region" description="Helical" evidence="1">
    <location>
        <begin position="43"/>
        <end position="61"/>
    </location>
</feature>
<comment type="caution">
    <text evidence="2">The sequence shown here is derived from an EMBL/GenBank/DDBJ whole genome shotgun (WGS) entry which is preliminary data.</text>
</comment>
<evidence type="ECO:0000313" key="2">
    <source>
        <dbReference type="EMBL" id="NYI76128.1"/>
    </source>
</evidence>
<dbReference type="AlphaFoldDB" id="A0A7Z0IQU0"/>
<keyword evidence="1" id="KW-1133">Transmembrane helix</keyword>
<dbReference type="EMBL" id="JACBZR010000001">
    <property type="protein sequence ID" value="NYI76128.1"/>
    <property type="molecule type" value="Genomic_DNA"/>
</dbReference>
<evidence type="ECO:0000256" key="1">
    <source>
        <dbReference type="SAM" id="Phobius"/>
    </source>
</evidence>
<accession>A0A7Z0IQU0</accession>
<dbReference type="RefSeq" id="WP_179656801.1">
    <property type="nucleotide sequence ID" value="NZ_JACBZR010000001.1"/>
</dbReference>
<feature type="transmembrane region" description="Helical" evidence="1">
    <location>
        <begin position="162"/>
        <end position="184"/>
    </location>
</feature>
<feature type="transmembrane region" description="Helical" evidence="1">
    <location>
        <begin position="126"/>
        <end position="150"/>
    </location>
</feature>
<dbReference type="Proteomes" id="UP000564496">
    <property type="component" value="Unassembled WGS sequence"/>
</dbReference>
<keyword evidence="1" id="KW-0472">Membrane</keyword>
<organism evidence="2 3">
    <name type="scientific">Nocardioides panzhihuensis</name>
    <dbReference type="NCBI Taxonomy" id="860243"/>
    <lineage>
        <taxon>Bacteria</taxon>
        <taxon>Bacillati</taxon>
        <taxon>Actinomycetota</taxon>
        <taxon>Actinomycetes</taxon>
        <taxon>Propionibacteriales</taxon>
        <taxon>Nocardioidaceae</taxon>
        <taxon>Nocardioides</taxon>
    </lineage>
</organism>
<keyword evidence="3" id="KW-1185">Reference proteome</keyword>
<keyword evidence="1" id="KW-0812">Transmembrane</keyword>